<keyword evidence="2" id="KW-1185">Reference proteome</keyword>
<evidence type="ECO:0000313" key="2">
    <source>
        <dbReference type="Proteomes" id="UP000326759"/>
    </source>
</evidence>
<gene>
    <name evidence="1" type="primary">Pino</name>
    <name evidence="1" type="ORF">Anas_05345</name>
</gene>
<organism evidence="1 2">
    <name type="scientific">Armadillidium nasatum</name>
    <dbReference type="NCBI Taxonomy" id="96803"/>
    <lineage>
        <taxon>Eukaryota</taxon>
        <taxon>Metazoa</taxon>
        <taxon>Ecdysozoa</taxon>
        <taxon>Arthropoda</taxon>
        <taxon>Crustacea</taxon>
        <taxon>Multicrustacea</taxon>
        <taxon>Malacostraca</taxon>
        <taxon>Eumalacostraca</taxon>
        <taxon>Peracarida</taxon>
        <taxon>Isopoda</taxon>
        <taxon>Oniscidea</taxon>
        <taxon>Crinocheta</taxon>
        <taxon>Armadillidiidae</taxon>
        <taxon>Armadillidium</taxon>
    </lineage>
</organism>
<evidence type="ECO:0000313" key="1">
    <source>
        <dbReference type="EMBL" id="KAB7496013.1"/>
    </source>
</evidence>
<reference evidence="1 2" key="1">
    <citation type="journal article" date="2019" name="PLoS Biol.">
        <title>Sex chromosomes control vertical transmission of feminizing Wolbachia symbionts in an isopod.</title>
        <authorList>
            <person name="Becking T."/>
            <person name="Chebbi M.A."/>
            <person name="Giraud I."/>
            <person name="Moumen B."/>
            <person name="Laverre T."/>
            <person name="Caubet Y."/>
            <person name="Peccoud J."/>
            <person name="Gilbert C."/>
            <person name="Cordaux R."/>
        </authorList>
    </citation>
    <scope>NUCLEOTIDE SEQUENCE [LARGE SCALE GENOMIC DNA]</scope>
    <source>
        <strain evidence="1">ANa2</strain>
        <tissue evidence="1">Whole body excluding digestive tract and cuticle</tissue>
    </source>
</reference>
<comment type="caution">
    <text evidence="1">The sequence shown here is derived from an EMBL/GenBank/DDBJ whole genome shotgun (WGS) entry which is preliminary data.</text>
</comment>
<dbReference type="Proteomes" id="UP000326759">
    <property type="component" value="Unassembled WGS sequence"/>
</dbReference>
<dbReference type="OrthoDB" id="10062522at2759"/>
<accession>A0A5N5SPM9</accession>
<sequence>MSCGMIETNGFYSEYPDNSWLLYSESSESLEDYRLDSMIDRLDPYYEAMHESMTLEDLKSQFNSCNSCGVSWGDNHVSLDCLECGGYSLTRPCPLCDGECKSEWTRDVSMSHSVGKAHWDGECTLSKDDLQSVPSFLAEDILVQGIEELSTSS</sequence>
<dbReference type="AlphaFoldDB" id="A0A5N5SPM9"/>
<name>A0A5N5SPM9_9CRUS</name>
<protein>
    <submittedName>
        <fullName evidence="1">Protein pinocchio</fullName>
    </submittedName>
</protein>
<dbReference type="EMBL" id="SEYY01021828">
    <property type="protein sequence ID" value="KAB7496013.1"/>
    <property type="molecule type" value="Genomic_DNA"/>
</dbReference>
<proteinExistence type="predicted"/>